<organism evidence="1 2">
    <name type="scientific">Pseudogymnoascus verrucosus</name>
    <dbReference type="NCBI Taxonomy" id="342668"/>
    <lineage>
        <taxon>Eukaryota</taxon>
        <taxon>Fungi</taxon>
        <taxon>Dikarya</taxon>
        <taxon>Ascomycota</taxon>
        <taxon>Pezizomycotina</taxon>
        <taxon>Leotiomycetes</taxon>
        <taxon>Thelebolales</taxon>
        <taxon>Thelebolaceae</taxon>
        <taxon>Pseudogymnoascus</taxon>
    </lineage>
</organism>
<dbReference type="OrthoDB" id="3830579at2759"/>
<name>A0A1B8GCA2_9PEZI</name>
<dbReference type="Proteomes" id="UP000091956">
    <property type="component" value="Unassembled WGS sequence"/>
</dbReference>
<keyword evidence="2" id="KW-1185">Reference proteome</keyword>
<dbReference type="RefSeq" id="XP_018127185.1">
    <property type="nucleotide sequence ID" value="XM_018278072.2"/>
</dbReference>
<dbReference type="GeneID" id="28842037"/>
<sequence>MALIEIIQYNAKPSLDSHALRTTINDTIQNAAIALKGVKIPQYFALGTQVQDKRSVQITSEWDGIQNYANLEATLEYSSFTDSVCNSCGKPDDIFHVVLSRPAFGSDGPVAAPVVEFVQSYFPASRVTPEFQRRIEEDFARFDKIYKKGVKGDLGLSSGWVLEEQEHENIEDEKAKCFIIARGWESMDCFEQSVQNDAYKEAIPILFAWNAPWKMWHVERKLLAGIEVAA</sequence>
<reference evidence="1 2" key="1">
    <citation type="submission" date="2016-03" db="EMBL/GenBank/DDBJ databases">
        <title>Comparative genomics of Pseudogymnoascus destructans, the fungus causing white-nose syndrome of bats.</title>
        <authorList>
            <person name="Palmer J.M."/>
            <person name="Drees K.P."/>
            <person name="Foster J.T."/>
            <person name="Lindner D.L."/>
        </authorList>
    </citation>
    <scope>NUCLEOTIDE SEQUENCE [LARGE SCALE GENOMIC DNA]</scope>
    <source>
        <strain evidence="1 2">UAMH 10579</strain>
    </source>
</reference>
<proteinExistence type="predicted"/>
<evidence type="ECO:0000313" key="1">
    <source>
        <dbReference type="EMBL" id="OBT93452.1"/>
    </source>
</evidence>
<reference evidence="2" key="2">
    <citation type="journal article" date="2018" name="Nat. Commun.">
        <title>Extreme sensitivity to ultraviolet light in the fungal pathogen causing white-nose syndrome of bats.</title>
        <authorList>
            <person name="Palmer J.M."/>
            <person name="Drees K.P."/>
            <person name="Foster J.T."/>
            <person name="Lindner D.L."/>
        </authorList>
    </citation>
    <scope>NUCLEOTIDE SEQUENCE [LARGE SCALE GENOMIC DNA]</scope>
    <source>
        <strain evidence="2">UAMH 10579</strain>
    </source>
</reference>
<dbReference type="EMBL" id="KV460253">
    <property type="protein sequence ID" value="OBT93452.1"/>
    <property type="molecule type" value="Genomic_DNA"/>
</dbReference>
<evidence type="ECO:0000313" key="2">
    <source>
        <dbReference type="Proteomes" id="UP000091956"/>
    </source>
</evidence>
<protein>
    <recommendedName>
        <fullName evidence="3">ABM domain-containing protein</fullName>
    </recommendedName>
</protein>
<evidence type="ECO:0008006" key="3">
    <source>
        <dbReference type="Google" id="ProtNLM"/>
    </source>
</evidence>
<gene>
    <name evidence="1" type="ORF">VE01_08651</name>
</gene>
<accession>A0A1B8GCA2</accession>
<dbReference type="AlphaFoldDB" id="A0A1B8GCA2"/>